<dbReference type="AlphaFoldDB" id="A0A3G9ET34"/>
<dbReference type="PANTHER" id="PTHR40448:SF1">
    <property type="entry name" value="TWO-COMPONENT SENSOR HISTIDINE KINASE"/>
    <property type="match status" value="1"/>
</dbReference>
<evidence type="ECO:0000259" key="1">
    <source>
        <dbReference type="Pfam" id="PF14501"/>
    </source>
</evidence>
<dbReference type="PANTHER" id="PTHR40448">
    <property type="entry name" value="TWO-COMPONENT SENSOR HISTIDINE KINASE"/>
    <property type="match status" value="1"/>
</dbReference>
<dbReference type="InterPro" id="IPR032834">
    <property type="entry name" value="NatK-like_C"/>
</dbReference>
<dbReference type="Gene3D" id="3.30.565.10">
    <property type="entry name" value="Histidine kinase-like ATPase, C-terminal domain"/>
    <property type="match status" value="1"/>
</dbReference>
<dbReference type="EMBL" id="LC383633">
    <property type="protein sequence ID" value="BBE15499.1"/>
    <property type="molecule type" value="Genomic_DNA"/>
</dbReference>
<keyword evidence="2" id="KW-0614">Plasmid</keyword>
<evidence type="ECO:0000313" key="2">
    <source>
        <dbReference type="EMBL" id="BBE15499.1"/>
    </source>
</evidence>
<feature type="domain" description="Sensor histidine kinase NatK-like C-terminal" evidence="1">
    <location>
        <begin position="326"/>
        <end position="427"/>
    </location>
</feature>
<dbReference type="GO" id="GO:0042802">
    <property type="term" value="F:identical protein binding"/>
    <property type="evidence" value="ECO:0007669"/>
    <property type="project" value="TreeGrafter"/>
</dbReference>
<organism evidence="2">
    <name type="scientific">Staphylococcus aureus</name>
    <dbReference type="NCBI Taxonomy" id="1280"/>
    <lineage>
        <taxon>Bacteria</taxon>
        <taxon>Bacillati</taxon>
        <taxon>Bacillota</taxon>
        <taxon>Bacilli</taxon>
        <taxon>Bacillales</taxon>
        <taxon>Staphylococcaceae</taxon>
        <taxon>Staphylococcus</taxon>
    </lineage>
</organism>
<sequence length="434" mass="51926">MIIDTKLYILRMFLSILIYTYFFYKIYFQTKSPEKLKIAFIGLLIWFIFSIFLGDFIEIFFVVCIAIYYIFLHKDLNKLNVILIFFISIKFININSSYIIIYIYNVTGISGDYLVYLQLLIISIQVILYIKIFKKYNFSTYIYSFVSLSLTLLLLYIYLSIFFITYIFNKIYYFERFIDLLLFFVIMQGTFIFFLIFYENRVQKEQELKRNNEIKFENINFYSQLIEKKNLEIQKFNHDLNNIIISINEVEESKEVQRFKRELSYISSYIKDIPFSSNKVDTHYLKNIKNPYLKNLFLNKIEVMMNKGISFNFECLKMVSEIKRVHILDLVRIIGILCDNAIEEAEKINGGFINIYIYQDNSLLEFFVENNFMNSNQLSIHKLVEPGFSTKEEHKGLGLTIIEDIIEKNKYISVNYEINNNDNIFKAILIINIS</sequence>
<proteinExistence type="predicted"/>
<name>A0A3G9ET34_STAAU</name>
<reference evidence="2" key="1">
    <citation type="submission" date="2018-05" db="EMBL/GenBank/DDBJ databases">
        <title>Community-associated methicillin-resistant Staphylococcus aureus: its ultrastructural and genomic evolution.</title>
        <authorList>
            <person name="Yamamoto T."/>
            <person name="Wan T.W."/>
        </authorList>
    </citation>
    <scope>NUCLEOTIDE SEQUENCE</scope>
    <source>
        <strain evidence="2">SI1</strain>
        <plasmid evidence="2">pWSI1</plasmid>
    </source>
</reference>
<dbReference type="SUPFAM" id="SSF55874">
    <property type="entry name" value="ATPase domain of HSP90 chaperone/DNA topoisomerase II/histidine kinase"/>
    <property type="match status" value="1"/>
</dbReference>
<geneLocation type="plasmid" evidence="2">
    <name>pWSI1</name>
</geneLocation>
<protein>
    <submittedName>
        <fullName evidence="2">Predicted signal transduction protein with C-terminal ATPase domain</fullName>
    </submittedName>
</protein>
<accession>A0A3G9ET34</accession>
<dbReference type="InterPro" id="IPR036890">
    <property type="entry name" value="HATPase_C_sf"/>
</dbReference>
<dbReference type="Pfam" id="PF14501">
    <property type="entry name" value="HATPase_c_5"/>
    <property type="match status" value="1"/>
</dbReference>